<feature type="compositionally biased region" description="Polar residues" evidence="3">
    <location>
        <begin position="972"/>
        <end position="988"/>
    </location>
</feature>
<accession>A0A2S5B5I3</accession>
<feature type="region of interest" description="Disordered" evidence="3">
    <location>
        <begin position="527"/>
        <end position="648"/>
    </location>
</feature>
<dbReference type="GO" id="GO:0005737">
    <property type="term" value="C:cytoplasm"/>
    <property type="evidence" value="ECO:0007669"/>
    <property type="project" value="TreeGrafter"/>
</dbReference>
<feature type="region of interest" description="Disordered" evidence="3">
    <location>
        <begin position="918"/>
        <end position="1096"/>
    </location>
</feature>
<dbReference type="PROSITE" id="PS50238">
    <property type="entry name" value="RHOGAP"/>
    <property type="match status" value="1"/>
</dbReference>
<feature type="compositionally biased region" description="Low complexity" evidence="3">
    <location>
        <begin position="493"/>
        <end position="503"/>
    </location>
</feature>
<feature type="compositionally biased region" description="Low complexity" evidence="3">
    <location>
        <begin position="1050"/>
        <end position="1065"/>
    </location>
</feature>
<feature type="domain" description="PH" evidence="4">
    <location>
        <begin position="806"/>
        <end position="911"/>
    </location>
</feature>
<feature type="compositionally biased region" description="Low complexity" evidence="3">
    <location>
        <begin position="113"/>
        <end position="127"/>
    </location>
</feature>
<dbReference type="PANTHER" id="PTHR23176:SF129">
    <property type="entry name" value="RHO GTPASE ACTIVATING PROTEIN AT 16F, ISOFORM E-RELATED"/>
    <property type="match status" value="1"/>
</dbReference>
<dbReference type="CDD" id="cd06093">
    <property type="entry name" value="PX_domain"/>
    <property type="match status" value="1"/>
</dbReference>
<gene>
    <name evidence="6" type="ORF">BMF94_4909</name>
</gene>
<feature type="compositionally biased region" description="Pro residues" evidence="3">
    <location>
        <begin position="504"/>
        <end position="514"/>
    </location>
</feature>
<dbReference type="Pfam" id="PF00620">
    <property type="entry name" value="RhoGAP"/>
    <property type="match status" value="1"/>
</dbReference>
<dbReference type="InterPro" id="IPR036871">
    <property type="entry name" value="PX_dom_sf"/>
</dbReference>
<feature type="compositionally biased region" description="Basic and acidic residues" evidence="3">
    <location>
        <begin position="956"/>
        <end position="968"/>
    </location>
</feature>
<organism evidence="6 7">
    <name type="scientific">Rhodotorula taiwanensis</name>
    <dbReference type="NCBI Taxonomy" id="741276"/>
    <lineage>
        <taxon>Eukaryota</taxon>
        <taxon>Fungi</taxon>
        <taxon>Dikarya</taxon>
        <taxon>Basidiomycota</taxon>
        <taxon>Pucciniomycotina</taxon>
        <taxon>Microbotryomycetes</taxon>
        <taxon>Sporidiobolales</taxon>
        <taxon>Sporidiobolaceae</taxon>
        <taxon>Rhodotorula</taxon>
    </lineage>
</organism>
<evidence type="ECO:0000259" key="4">
    <source>
        <dbReference type="PROSITE" id="PS50003"/>
    </source>
</evidence>
<feature type="domain" description="Rho-GAP" evidence="5">
    <location>
        <begin position="1147"/>
        <end position="1349"/>
    </location>
</feature>
<feature type="coiled-coil region" evidence="2">
    <location>
        <begin position="52"/>
        <end position="79"/>
    </location>
</feature>
<dbReference type="Gene3D" id="1.10.555.10">
    <property type="entry name" value="Rho GTPase activation protein"/>
    <property type="match status" value="1"/>
</dbReference>
<feature type="compositionally biased region" description="Low complexity" evidence="3">
    <location>
        <begin position="920"/>
        <end position="929"/>
    </location>
</feature>
<evidence type="ECO:0000256" key="3">
    <source>
        <dbReference type="SAM" id="MobiDB-lite"/>
    </source>
</evidence>
<feature type="region of interest" description="Disordered" evidence="3">
    <location>
        <begin position="96"/>
        <end position="177"/>
    </location>
</feature>
<name>A0A2S5B5I3_9BASI</name>
<reference evidence="6 7" key="1">
    <citation type="journal article" date="2018" name="Front. Microbiol.">
        <title>Prospects for Fungal Bioremediation of Acidic Radioactive Waste Sites: Characterization and Genome Sequence of Rhodotorula taiwanensis MD1149.</title>
        <authorList>
            <person name="Tkavc R."/>
            <person name="Matrosova V.Y."/>
            <person name="Grichenko O.E."/>
            <person name="Gostincar C."/>
            <person name="Volpe R.P."/>
            <person name="Klimenkova P."/>
            <person name="Gaidamakova E.K."/>
            <person name="Zhou C.E."/>
            <person name="Stewart B.J."/>
            <person name="Lyman M.G."/>
            <person name="Malfatti S.A."/>
            <person name="Rubinfeld B."/>
            <person name="Courtot M."/>
            <person name="Singh J."/>
            <person name="Dalgard C.L."/>
            <person name="Hamilton T."/>
            <person name="Frey K.G."/>
            <person name="Gunde-Cimerman N."/>
            <person name="Dugan L."/>
            <person name="Daly M.J."/>
        </authorList>
    </citation>
    <scope>NUCLEOTIDE SEQUENCE [LARGE SCALE GENOMIC DNA]</scope>
    <source>
        <strain evidence="6 7">MD1149</strain>
    </source>
</reference>
<dbReference type="InterPro" id="IPR000198">
    <property type="entry name" value="RhoGAP_dom"/>
</dbReference>
<feature type="compositionally biased region" description="Pro residues" evidence="3">
    <location>
        <begin position="345"/>
        <end position="355"/>
    </location>
</feature>
<evidence type="ECO:0000256" key="2">
    <source>
        <dbReference type="SAM" id="Coils"/>
    </source>
</evidence>
<keyword evidence="7" id="KW-1185">Reference proteome</keyword>
<feature type="region of interest" description="Disordered" evidence="3">
    <location>
        <begin position="461"/>
        <end position="514"/>
    </location>
</feature>
<feature type="compositionally biased region" description="Basic and acidic residues" evidence="3">
    <location>
        <begin position="751"/>
        <end position="765"/>
    </location>
</feature>
<feature type="region of interest" description="Disordered" evidence="3">
    <location>
        <begin position="739"/>
        <end position="765"/>
    </location>
</feature>
<evidence type="ECO:0008006" key="8">
    <source>
        <dbReference type="Google" id="ProtNLM"/>
    </source>
</evidence>
<proteinExistence type="predicted"/>
<feature type="region of interest" description="Disordered" evidence="3">
    <location>
        <begin position="1411"/>
        <end position="1454"/>
    </location>
</feature>
<dbReference type="Proteomes" id="UP000237144">
    <property type="component" value="Unassembled WGS sequence"/>
</dbReference>
<dbReference type="GO" id="GO:0035091">
    <property type="term" value="F:phosphatidylinositol binding"/>
    <property type="evidence" value="ECO:0007669"/>
    <property type="project" value="InterPro"/>
</dbReference>
<dbReference type="Pfam" id="PF00169">
    <property type="entry name" value="PH"/>
    <property type="match status" value="1"/>
</dbReference>
<dbReference type="GO" id="GO:0007165">
    <property type="term" value="P:signal transduction"/>
    <property type="evidence" value="ECO:0007669"/>
    <property type="project" value="InterPro"/>
</dbReference>
<dbReference type="InterPro" id="IPR011993">
    <property type="entry name" value="PH-like_dom_sf"/>
</dbReference>
<evidence type="ECO:0000256" key="1">
    <source>
        <dbReference type="ARBA" id="ARBA00022468"/>
    </source>
</evidence>
<dbReference type="Gene3D" id="3.30.1520.10">
    <property type="entry name" value="Phox-like domain"/>
    <property type="match status" value="1"/>
</dbReference>
<comment type="caution">
    <text evidence="6">The sequence shown here is derived from an EMBL/GenBank/DDBJ whole genome shotgun (WGS) entry which is preliminary data.</text>
</comment>
<feature type="region of interest" description="Disordered" evidence="3">
    <location>
        <begin position="1"/>
        <end position="44"/>
    </location>
</feature>
<feature type="compositionally biased region" description="Low complexity" evidence="3">
    <location>
        <begin position="527"/>
        <end position="542"/>
    </location>
</feature>
<dbReference type="InterPro" id="IPR008936">
    <property type="entry name" value="Rho_GTPase_activation_prot"/>
</dbReference>
<evidence type="ECO:0000313" key="6">
    <source>
        <dbReference type="EMBL" id="POY72039.1"/>
    </source>
</evidence>
<dbReference type="PROSITE" id="PS50003">
    <property type="entry name" value="PH_DOMAIN"/>
    <property type="match status" value="1"/>
</dbReference>
<dbReference type="GO" id="GO:0005096">
    <property type="term" value="F:GTPase activator activity"/>
    <property type="evidence" value="ECO:0007669"/>
    <property type="project" value="UniProtKB-KW"/>
</dbReference>
<feature type="compositionally biased region" description="Low complexity" evidence="3">
    <location>
        <begin position="20"/>
        <end position="41"/>
    </location>
</feature>
<dbReference type="SMART" id="SM00324">
    <property type="entry name" value="RhoGAP"/>
    <property type="match status" value="1"/>
</dbReference>
<feature type="region of interest" description="Disordered" evidence="3">
    <location>
        <begin position="1339"/>
        <end position="1358"/>
    </location>
</feature>
<feature type="compositionally biased region" description="Low complexity" evidence="3">
    <location>
        <begin position="1084"/>
        <end position="1096"/>
    </location>
</feature>
<feature type="compositionally biased region" description="Polar residues" evidence="3">
    <location>
        <begin position="1411"/>
        <end position="1422"/>
    </location>
</feature>
<dbReference type="OrthoDB" id="185175at2759"/>
<keyword evidence="1" id="KW-0343">GTPase activation</keyword>
<feature type="compositionally biased region" description="Low complexity" evidence="3">
    <location>
        <begin position="612"/>
        <end position="632"/>
    </location>
</feature>
<feature type="compositionally biased region" description="Low complexity" evidence="3">
    <location>
        <begin position="141"/>
        <end position="160"/>
    </location>
</feature>
<evidence type="ECO:0000313" key="7">
    <source>
        <dbReference type="Proteomes" id="UP000237144"/>
    </source>
</evidence>
<evidence type="ECO:0000259" key="5">
    <source>
        <dbReference type="PROSITE" id="PS50238"/>
    </source>
</evidence>
<dbReference type="SUPFAM" id="SSF48350">
    <property type="entry name" value="GTPase activation domain, GAP"/>
    <property type="match status" value="1"/>
</dbReference>
<feature type="region of interest" description="Disordered" evidence="3">
    <location>
        <begin position="216"/>
        <end position="360"/>
    </location>
</feature>
<keyword evidence="2" id="KW-0175">Coiled coil</keyword>
<dbReference type="Gene3D" id="2.30.29.30">
    <property type="entry name" value="Pleckstrin-homology domain (PH domain)/Phosphotyrosine-binding domain (PTB)"/>
    <property type="match status" value="1"/>
</dbReference>
<dbReference type="PANTHER" id="PTHR23176">
    <property type="entry name" value="RHO/RAC/CDC GTPASE-ACTIVATING PROTEIN"/>
    <property type="match status" value="1"/>
</dbReference>
<feature type="compositionally biased region" description="Gly residues" evidence="3">
    <location>
        <begin position="237"/>
        <end position="246"/>
    </location>
</feature>
<dbReference type="EMBL" id="PJQD01000060">
    <property type="protein sequence ID" value="POY72039.1"/>
    <property type="molecule type" value="Genomic_DNA"/>
</dbReference>
<feature type="compositionally biased region" description="Pro residues" evidence="3">
    <location>
        <begin position="1"/>
        <end position="19"/>
    </location>
</feature>
<dbReference type="SUPFAM" id="SSF50729">
    <property type="entry name" value="PH domain-like"/>
    <property type="match status" value="1"/>
</dbReference>
<dbReference type="STRING" id="741276.A0A2S5B5I3"/>
<dbReference type="SMART" id="SM00233">
    <property type="entry name" value="PH"/>
    <property type="match status" value="1"/>
</dbReference>
<dbReference type="InterPro" id="IPR001849">
    <property type="entry name" value="PH_domain"/>
</dbReference>
<dbReference type="InterPro" id="IPR050729">
    <property type="entry name" value="Rho-GAP"/>
</dbReference>
<protein>
    <recommendedName>
        <fullName evidence="8">RhoGAP-domain-containing protein</fullName>
    </recommendedName>
</protein>
<sequence length="1454" mass="151490">MPPPPPSLVAGPPPPPAPPLRSASGSQSAARPPSVSVSSLLSEHDSDPNLALAALVSRYNRLVAQHAALERERDSALEAAERSVSENEMLWRSFKAASPRPPVARSNSDHVNVTGVGSSSSTLSSRGLGIGSASSSDLHSRGASSPGPGASSSASSATSGLETPNMRATKRMPSVDSSLFSSRSDLLASSTSNSTAASPLYASHASSSSHWLDYPPSSATSVEGGGGGPSPRFAPGYGFGPSGGSGNFSPSALRGKSATPPPTSLASRTAAEPLPPSLLRKASSLDLGRSTTTAEPLGGISAPPTARGSVSTTIPRGAAGSSALVHETVFGGGSGRVEGDFHPALHPPRTPPPPSANAYRRATIQPSPRISGSASMPILLGAGSDSLERRFLPTLSPVSPFSFGPAGINGGIESAATGGGGGGGVGPPIGPRDVSSLASVANAAGVRSAAAAGEQLQAQLQLPRRERTVSSNSALGSSVLAYEEPRAGGGSSGSVPPDSSGMPLPLPPPPPPPKAASINLLGSPAAAGGVASALRQQQQQQQAHLRESSGESGPLLTSSSSLRERRPSVPNKLHYVPPTSSSVALPEAGSAGLGSVSAPTSRRPSAGRDGVSTGLPSPTAATAPPISPRTTSNPMASDRTHSSRPVLTPTLLPFAQARVVSSTIRINDRHKEQVVFLIAISLASAPGVELEAAAAAASARSEVSGAAPSTSLPIAWRIEKSWIELQGLDAQVRAKANRQEGKSLATLPDKNLFKDHGPQKSDQRKSTIERYLQALTTVPLRDKTAVCSFLTSDIAAEPAQHVTLQSSAKEGWLTKKGRAFGGWQTRYYVLTPGSTLAYYDTPGGSKIGEIALQTAQIGRQSSRTAEPGDDAYAHALLIRTQTAKDEADHILCADNDEERDAWIQALTTLGPQRARSLNVTSSAGAATGAQTPTGERERVFSAPTASMAPPIPTISHEPESPRVQERRRSGSGPASMSVDSQLLAQQLQDPRGLSVRSAGDQLPPSVSLPSNLHAFARGSDGVTDKKVSPILEEDGEHTRDHAGIRSSRMGPSPTTSSTGAPASAAWRSLASPDRPQSPDKRSLDSSAKYSASDVSSPMNAVPLPSGFEFKKIERQKKTKSSFWNFTSRASSDKGSSTAAPARPVFGVPLKEAVAVSRIRPGLELPAIVYRCVEFLEAKNAENEEGIFRLSGSAHVIRQLKERFDAEGDVNLLQSSDCSDPHAIAGLLKQYLRELPPPLLTRALQPDFLRVIDLRNRQDQVNALGKLVAQLPIEEYTLFRFFFAHLCTIAQNAETSKMNLRNLGIVFSPTLAIPAPLFTLFLSEFDLVFAVDRETGAAKPTMLGDPTDSTSISSAERRAANRNSQIYEASGANRLMESELLRLRENDEDDSIADADAELTAHEALRTLAPNNANHYADSSTPNGHRGVSASLYAPSPPRSAGLPSSPRPGVSFQS</sequence>